<dbReference type="InterPro" id="IPR050445">
    <property type="entry name" value="Bact_polysacc_biosynth/exp"/>
</dbReference>
<comment type="subcellular location">
    <subcellularLocation>
        <location evidence="1">Cell membrane</location>
        <topology evidence="1">Multi-pass membrane protein</topology>
    </subcellularLocation>
</comment>
<name>A0ABW7H3B5_9BURK</name>
<dbReference type="Gene3D" id="1.20.120.330">
    <property type="entry name" value="Nucleotidyltransferases domain 2"/>
    <property type="match status" value="1"/>
</dbReference>
<evidence type="ECO:0000313" key="9">
    <source>
        <dbReference type="EMBL" id="MFG6468721.1"/>
    </source>
</evidence>
<comment type="caution">
    <text evidence="9">The sequence shown here is derived from an EMBL/GenBank/DDBJ whole genome shotgun (WGS) entry which is preliminary data.</text>
</comment>
<dbReference type="EMBL" id="JBIGIB010000006">
    <property type="protein sequence ID" value="MFG6468721.1"/>
    <property type="molecule type" value="Genomic_DNA"/>
</dbReference>
<evidence type="ECO:0000256" key="4">
    <source>
        <dbReference type="ARBA" id="ARBA00022989"/>
    </source>
</evidence>
<keyword evidence="2" id="KW-1003">Cell membrane</keyword>
<keyword evidence="3 7" id="KW-0812">Transmembrane</keyword>
<dbReference type="PANTHER" id="PTHR32309:SF13">
    <property type="entry name" value="FERRIC ENTEROBACTIN TRANSPORT PROTEIN FEPE"/>
    <property type="match status" value="1"/>
</dbReference>
<keyword evidence="6" id="KW-0175">Coiled coil</keyword>
<feature type="domain" description="Polysaccharide chain length determinant N-terminal" evidence="8">
    <location>
        <begin position="17"/>
        <end position="87"/>
    </location>
</feature>
<dbReference type="Pfam" id="PF02706">
    <property type="entry name" value="Wzz"/>
    <property type="match status" value="1"/>
</dbReference>
<reference evidence="9 10" key="1">
    <citation type="submission" date="2024-08" db="EMBL/GenBank/DDBJ databases">
        <authorList>
            <person name="Lu H."/>
        </authorList>
    </citation>
    <scope>NUCLEOTIDE SEQUENCE [LARGE SCALE GENOMIC DNA]</scope>
    <source>
        <strain evidence="9 10">BYS87W</strain>
    </source>
</reference>
<dbReference type="InterPro" id="IPR003856">
    <property type="entry name" value="LPS_length_determ_N"/>
</dbReference>
<keyword evidence="10" id="KW-1185">Reference proteome</keyword>
<evidence type="ECO:0000256" key="6">
    <source>
        <dbReference type="SAM" id="Coils"/>
    </source>
</evidence>
<evidence type="ECO:0000259" key="8">
    <source>
        <dbReference type="Pfam" id="PF02706"/>
    </source>
</evidence>
<keyword evidence="5 7" id="KW-0472">Membrane</keyword>
<feature type="transmembrane region" description="Helical" evidence="7">
    <location>
        <begin position="30"/>
        <end position="52"/>
    </location>
</feature>
<accession>A0ABW7H3B5</accession>
<evidence type="ECO:0000256" key="7">
    <source>
        <dbReference type="SAM" id="Phobius"/>
    </source>
</evidence>
<evidence type="ECO:0000256" key="5">
    <source>
        <dbReference type="ARBA" id="ARBA00023136"/>
    </source>
</evidence>
<dbReference type="Proteomes" id="UP001606303">
    <property type="component" value="Unassembled WGS sequence"/>
</dbReference>
<dbReference type="RefSeq" id="WP_394386982.1">
    <property type="nucleotide sequence ID" value="NZ_JBIGIB010000006.1"/>
</dbReference>
<evidence type="ECO:0000313" key="10">
    <source>
        <dbReference type="Proteomes" id="UP001606303"/>
    </source>
</evidence>
<dbReference type="PANTHER" id="PTHR32309">
    <property type="entry name" value="TYROSINE-PROTEIN KINASE"/>
    <property type="match status" value="1"/>
</dbReference>
<sequence length="366" mass="39334">MSTLPNSGAAVAAESAITLSDYAAALRARWVAVTAVPLAAAALALGASYLVTPTFTARTSFMPPQQQQGSAAGAIASLGALAGLSGSVRNTGDQFVTFVQSRTVADGLLQRFDLKTVYDEKLAHDVRLKLADRTRVSIGKKDGVITLEVDDESPQRAADMANAYVEEVRKLTAGLTLTEAQQRRAFFEGQLKQVRAKLDSAQAALQGTGVSTESIKAEPKAAVEALAKLRAELTNAEVRLQMLSSSLSSNTPEVQQQTAAVSRLRAELNRAGQAERSAPGGYVGAYREFKYQETLFDLIARQYELARVDESRDGGQLQVIDVAQVPERKSKPKRSFFMIAGFALGLLLMGLQTGRELKARREQRAA</sequence>
<evidence type="ECO:0000256" key="1">
    <source>
        <dbReference type="ARBA" id="ARBA00004651"/>
    </source>
</evidence>
<protein>
    <submittedName>
        <fullName evidence="9">Wzz/FepE/Etk N-terminal domain-containing protein</fullName>
    </submittedName>
</protein>
<proteinExistence type="predicted"/>
<organism evidence="9 10">
    <name type="scientific">Pelomonas baiyunensis</name>
    <dbReference type="NCBI Taxonomy" id="3299026"/>
    <lineage>
        <taxon>Bacteria</taxon>
        <taxon>Pseudomonadati</taxon>
        <taxon>Pseudomonadota</taxon>
        <taxon>Betaproteobacteria</taxon>
        <taxon>Burkholderiales</taxon>
        <taxon>Sphaerotilaceae</taxon>
        <taxon>Roseateles</taxon>
    </lineage>
</organism>
<keyword evidence="4 7" id="KW-1133">Transmembrane helix</keyword>
<evidence type="ECO:0000256" key="2">
    <source>
        <dbReference type="ARBA" id="ARBA00022475"/>
    </source>
</evidence>
<feature type="transmembrane region" description="Helical" evidence="7">
    <location>
        <begin position="336"/>
        <end position="354"/>
    </location>
</feature>
<gene>
    <name evidence="9" type="ORF">ACG01O_19010</name>
</gene>
<evidence type="ECO:0000256" key="3">
    <source>
        <dbReference type="ARBA" id="ARBA00022692"/>
    </source>
</evidence>
<feature type="coiled-coil region" evidence="6">
    <location>
        <begin position="177"/>
        <end position="246"/>
    </location>
</feature>